<dbReference type="NCBIfam" id="TIGR00654">
    <property type="entry name" value="PhzF_family"/>
    <property type="match status" value="1"/>
</dbReference>
<organism evidence="2 3">
    <name type="scientific">Kribbella caucasensis</name>
    <dbReference type="NCBI Taxonomy" id="2512215"/>
    <lineage>
        <taxon>Bacteria</taxon>
        <taxon>Bacillati</taxon>
        <taxon>Actinomycetota</taxon>
        <taxon>Actinomycetes</taxon>
        <taxon>Propionibacteriales</taxon>
        <taxon>Kribbellaceae</taxon>
        <taxon>Kribbella</taxon>
    </lineage>
</organism>
<dbReference type="PIRSF" id="PIRSF016184">
    <property type="entry name" value="PhzC_PhzF"/>
    <property type="match status" value="1"/>
</dbReference>
<dbReference type="GO" id="GO:0016853">
    <property type="term" value="F:isomerase activity"/>
    <property type="evidence" value="ECO:0007669"/>
    <property type="project" value="TreeGrafter"/>
</dbReference>
<comment type="caution">
    <text evidence="2">The sequence shown here is derived from an EMBL/GenBank/DDBJ whole genome shotgun (WGS) entry which is preliminary data.</text>
</comment>
<dbReference type="PANTHER" id="PTHR13774:SF32">
    <property type="entry name" value="ANTISENSE-ENHANCING SEQUENCE 1"/>
    <property type="match status" value="1"/>
</dbReference>
<dbReference type="Proteomes" id="UP000295388">
    <property type="component" value="Unassembled WGS sequence"/>
</dbReference>
<gene>
    <name evidence="2" type="ORF">EV643_12940</name>
</gene>
<dbReference type="EMBL" id="SNWQ01000029">
    <property type="protein sequence ID" value="TDO33942.1"/>
    <property type="molecule type" value="Genomic_DNA"/>
</dbReference>
<dbReference type="OrthoDB" id="9788221at2"/>
<feature type="active site" evidence="1">
    <location>
        <position position="50"/>
    </location>
</feature>
<dbReference type="InterPro" id="IPR003719">
    <property type="entry name" value="Phenazine_PhzF-like"/>
</dbReference>
<evidence type="ECO:0000313" key="3">
    <source>
        <dbReference type="Proteomes" id="UP000295388"/>
    </source>
</evidence>
<dbReference type="GO" id="GO:0005737">
    <property type="term" value="C:cytoplasm"/>
    <property type="evidence" value="ECO:0007669"/>
    <property type="project" value="TreeGrafter"/>
</dbReference>
<dbReference type="SUPFAM" id="SSF54506">
    <property type="entry name" value="Diaminopimelate epimerase-like"/>
    <property type="match status" value="1"/>
</dbReference>
<sequence length="282" mass="29860">MSQSREREFVQVDVFSRIPYLGNPVAVVLDAEGVTDEEMQRLARWTNLSETTFVLPPTTPNADYRLRIFTPGGELPFAGHPTLGSAHAWLEAGGAPRNAGVVVQECAAGLIDVRRGDDTLSFGAPPTIRTGPLDESYVDEVAKAFGIDRERVLAHQWVDNGPGWAVVQLATAEEVLALEPDLSAIPDAMIGAIGAYPDGADHAFELRTFAPGVGVPEDPVCGSMNASTAQWLTSNGTAPASYQVSQGARVGRAGIITITADSDGQIWVGGATTTYIRGTITL</sequence>
<proteinExistence type="predicted"/>
<keyword evidence="3" id="KW-1185">Reference proteome</keyword>
<dbReference type="RefSeq" id="WP_133805052.1">
    <property type="nucleotide sequence ID" value="NZ_SNWQ01000029.1"/>
</dbReference>
<evidence type="ECO:0000256" key="1">
    <source>
        <dbReference type="PIRSR" id="PIRSR016184-1"/>
    </source>
</evidence>
<dbReference type="Gene3D" id="3.10.310.10">
    <property type="entry name" value="Diaminopimelate Epimerase, Chain A, domain 1"/>
    <property type="match status" value="2"/>
</dbReference>
<evidence type="ECO:0000313" key="2">
    <source>
        <dbReference type="EMBL" id="TDO33942.1"/>
    </source>
</evidence>
<reference evidence="2 3" key="1">
    <citation type="submission" date="2019-03" db="EMBL/GenBank/DDBJ databases">
        <title>Genomic Encyclopedia of Type Strains, Phase III (KMG-III): the genomes of soil and plant-associated and newly described type strains.</title>
        <authorList>
            <person name="Whitman W."/>
        </authorList>
    </citation>
    <scope>NUCLEOTIDE SEQUENCE [LARGE SCALE GENOMIC DNA]</scope>
    <source>
        <strain evidence="2 3">VKM Ac-2527</strain>
    </source>
</reference>
<accession>A0A4R6JEB1</accession>
<dbReference type="AlphaFoldDB" id="A0A4R6JEB1"/>
<protein>
    <submittedName>
        <fullName evidence="2">PhzF family phenazine biosynthesis protein</fullName>
    </submittedName>
</protein>
<name>A0A4R6JEB1_9ACTN</name>
<dbReference type="Pfam" id="PF02567">
    <property type="entry name" value="PhzC-PhzF"/>
    <property type="match status" value="1"/>
</dbReference>
<dbReference type="PANTHER" id="PTHR13774">
    <property type="entry name" value="PHENAZINE BIOSYNTHESIS PROTEIN"/>
    <property type="match status" value="1"/>
</dbReference>